<keyword evidence="9" id="KW-0175">Coiled coil</keyword>
<evidence type="ECO:0000256" key="10">
    <source>
        <dbReference type="SAM" id="MobiDB-lite"/>
    </source>
</evidence>
<feature type="region of interest" description="Disordered" evidence="10">
    <location>
        <begin position="68"/>
        <end position="108"/>
    </location>
</feature>
<evidence type="ECO:0000313" key="12">
    <source>
        <dbReference type="Proteomes" id="UP000192220"/>
    </source>
</evidence>
<evidence type="ECO:0000256" key="1">
    <source>
        <dbReference type="ARBA" id="ARBA00002111"/>
    </source>
</evidence>
<dbReference type="CTD" id="100037325"/>
<sequence length="137" mass="15215">MSWTRGLVLVLLSALLILTFSDVVKSAAVRDSEPADPKDAARQVFMHESDASNFFKRRSRRSPRYYAETLESEASRQRAAQGVQRGAEDRVRELRGGGSRRAKREVEGDKRAAEGISLRWSLPSTLLVPLSGAGTQR</sequence>
<dbReference type="STRING" id="52670.A0A2I4CNQ7"/>
<feature type="chain" id="PRO_5014161795" description="Unique cartilage matrix-associated protein" evidence="11">
    <location>
        <begin position="22"/>
        <end position="137"/>
    </location>
</feature>
<dbReference type="AlphaFoldDB" id="A0A2I4CNQ7"/>
<keyword evidence="6" id="KW-0272">Extracellular matrix</keyword>
<dbReference type="PANTHER" id="PTHR28647">
    <property type="entry name" value="UNIQUE CARTILAGE MATRIX-ASSOCIATED PROTEIN"/>
    <property type="match status" value="1"/>
</dbReference>
<dbReference type="Pfam" id="PF17085">
    <property type="entry name" value="UCMA"/>
    <property type="match status" value="1"/>
</dbReference>
<keyword evidence="8 11" id="KW-0732">Signal</keyword>
<protein>
    <recommendedName>
        <fullName evidence="4">Unique cartilage matrix-associated protein</fullName>
    </recommendedName>
</protein>
<feature type="compositionally biased region" description="Basic and acidic residues" evidence="10">
    <location>
        <begin position="86"/>
        <end position="95"/>
    </location>
</feature>
<dbReference type="PANTHER" id="PTHR28647:SF2">
    <property type="entry name" value="UNIQUE CARTILAGE MATRIX-ASSOCIATED PROTEIN"/>
    <property type="match status" value="1"/>
</dbReference>
<evidence type="ECO:0000256" key="5">
    <source>
        <dbReference type="ARBA" id="ARBA00022525"/>
    </source>
</evidence>
<comment type="subcellular location">
    <subcellularLocation>
        <location evidence="2">Secreted</location>
        <location evidence="2">Extracellular space</location>
        <location evidence="2">Extracellular matrix</location>
    </subcellularLocation>
</comment>
<evidence type="ECO:0000256" key="6">
    <source>
        <dbReference type="ARBA" id="ARBA00022530"/>
    </source>
</evidence>
<keyword evidence="7" id="KW-0765">Sulfation</keyword>
<reference evidence="13" key="1">
    <citation type="submission" date="2025-08" db="UniProtKB">
        <authorList>
            <consortium name="RefSeq"/>
        </authorList>
    </citation>
    <scope>IDENTIFICATION</scope>
    <source>
        <strain evidence="13">Quisiro</strain>
        <tissue evidence="13">Liver</tissue>
    </source>
</reference>
<evidence type="ECO:0000256" key="2">
    <source>
        <dbReference type="ARBA" id="ARBA00004498"/>
    </source>
</evidence>
<proteinExistence type="inferred from homology"/>
<evidence type="ECO:0000256" key="7">
    <source>
        <dbReference type="ARBA" id="ARBA00022641"/>
    </source>
</evidence>
<dbReference type="InterPro" id="IPR031386">
    <property type="entry name" value="UCMA"/>
</dbReference>
<keyword evidence="12" id="KW-1185">Reference proteome</keyword>
<evidence type="ECO:0000256" key="3">
    <source>
        <dbReference type="ARBA" id="ARBA00011000"/>
    </source>
</evidence>
<evidence type="ECO:0000256" key="4">
    <source>
        <dbReference type="ARBA" id="ARBA00013765"/>
    </source>
</evidence>
<dbReference type="OrthoDB" id="8907123at2759"/>
<dbReference type="RefSeq" id="XP_013881628.1">
    <property type="nucleotide sequence ID" value="XM_014026174.1"/>
</dbReference>
<evidence type="ECO:0000256" key="8">
    <source>
        <dbReference type="ARBA" id="ARBA00022729"/>
    </source>
</evidence>
<name>A0A2I4CNQ7_AUSLI</name>
<dbReference type="Proteomes" id="UP000192220">
    <property type="component" value="Unplaced"/>
</dbReference>
<gene>
    <name evidence="13" type="primary">ucmaa</name>
</gene>
<dbReference type="InParanoid" id="A0A2I4CNQ7"/>
<dbReference type="GO" id="GO:0045667">
    <property type="term" value="P:regulation of osteoblast differentiation"/>
    <property type="evidence" value="ECO:0007669"/>
    <property type="project" value="InterPro"/>
</dbReference>
<keyword evidence="5" id="KW-0964">Secreted</keyword>
<accession>A0A2I4CNQ7</accession>
<evidence type="ECO:0000313" key="13">
    <source>
        <dbReference type="RefSeq" id="XP_013881628.1"/>
    </source>
</evidence>
<comment type="function">
    <text evidence="1">May be involved in the negative control of osteogenic differentiation of osteochondrogenic precursor cells in peripheral zones of fetal cartilage and at the cartilage-bone interface.</text>
</comment>
<dbReference type="KEGG" id="alim:106530532"/>
<organism evidence="12 13">
    <name type="scientific">Austrofundulus limnaeus</name>
    <name type="common">Annual killifish</name>
    <dbReference type="NCBI Taxonomy" id="52670"/>
    <lineage>
        <taxon>Eukaryota</taxon>
        <taxon>Metazoa</taxon>
        <taxon>Chordata</taxon>
        <taxon>Craniata</taxon>
        <taxon>Vertebrata</taxon>
        <taxon>Euteleostomi</taxon>
        <taxon>Actinopterygii</taxon>
        <taxon>Neopterygii</taxon>
        <taxon>Teleostei</taxon>
        <taxon>Neoteleostei</taxon>
        <taxon>Acanthomorphata</taxon>
        <taxon>Ovalentaria</taxon>
        <taxon>Atherinomorphae</taxon>
        <taxon>Cyprinodontiformes</taxon>
        <taxon>Rivulidae</taxon>
        <taxon>Austrofundulus</taxon>
    </lineage>
</organism>
<comment type="similarity">
    <text evidence="3">Belongs to the UCMA family.</text>
</comment>
<evidence type="ECO:0000256" key="9">
    <source>
        <dbReference type="ARBA" id="ARBA00023054"/>
    </source>
</evidence>
<evidence type="ECO:0000256" key="11">
    <source>
        <dbReference type="SAM" id="SignalP"/>
    </source>
</evidence>
<dbReference type="GO" id="GO:0048706">
    <property type="term" value="P:embryonic skeletal system development"/>
    <property type="evidence" value="ECO:0007669"/>
    <property type="project" value="TreeGrafter"/>
</dbReference>
<dbReference type="GO" id="GO:0031012">
    <property type="term" value="C:extracellular matrix"/>
    <property type="evidence" value="ECO:0007669"/>
    <property type="project" value="TreeGrafter"/>
</dbReference>
<feature type="signal peptide" evidence="11">
    <location>
        <begin position="1"/>
        <end position="21"/>
    </location>
</feature>